<feature type="transmembrane region" description="Helical" evidence="7">
    <location>
        <begin position="300"/>
        <end position="319"/>
    </location>
</feature>
<feature type="compositionally biased region" description="Low complexity" evidence="6">
    <location>
        <begin position="181"/>
        <end position="203"/>
    </location>
</feature>
<feature type="signal peptide" evidence="8">
    <location>
        <begin position="1"/>
        <end position="21"/>
    </location>
</feature>
<feature type="domain" description="GOST seven transmembrane" evidence="9">
    <location>
        <begin position="296"/>
        <end position="540"/>
    </location>
</feature>
<evidence type="ECO:0000256" key="2">
    <source>
        <dbReference type="ARBA" id="ARBA00022692"/>
    </source>
</evidence>
<dbReference type="Pfam" id="PF06814">
    <property type="entry name" value="GOST_TM"/>
    <property type="match status" value="1"/>
</dbReference>
<evidence type="ECO:0000256" key="4">
    <source>
        <dbReference type="ARBA" id="ARBA00022989"/>
    </source>
</evidence>
<dbReference type="InterPro" id="IPR009637">
    <property type="entry name" value="GPR107/GPR108-like"/>
</dbReference>
<name>A0A6J8CB69_MYTCO</name>
<gene>
    <name evidence="10" type="ORF">MCOR_27237</name>
</gene>
<feature type="compositionally biased region" description="Basic and acidic residues" evidence="6">
    <location>
        <begin position="572"/>
        <end position="591"/>
    </location>
</feature>
<sequence length="591" mass="67586">MTMTVFKLAVLLAFCVSFNQCRIHQLELEDDERKIIQMSTFGFLKKGFLEVSISSFRYKVPEGVAMNKKDMLYGFTLDKSGSSGISAYLENAQGKNCLLKNPAGILSKENNKNNSLSIIFFKIDFDKMVVTIQRNGSDVKNLEIVYKNLTEPHSPSKRHVPHSPFSDQVLIGKRHRREDSAAASSVTKPPSTTAVPTTTTSKTAKTETSEKKKPSEPVKIKSARVLKEIPMSKFDNNSVEAYSIYFRVNINRNEEEGLYNLYFHNCPSYKAAYSVDMTLKITEKNDATYLSAGEIPLAPLYFSFFVLYLAAGCLWMSVLKKSSDDVYKIHYLMFAVVIVKSFSSMFHAVNIYYIGKEGIHEEAWAVLYYIVYLTKGSLMIITIILVGAGWAFVKHILSDKEKKLFLIIIPLQVFDNIAYIIIEESEEGQLQYHIWKQLFIMIDLLCCGAILFPVVWSIRHLTEASNTDGKAAICLLKLKLFRQFYIMVVCYIYFTRIIVYLISITVPFQYEWLDQLFKELATITFFIVTGYKFRPANDNPYLQVPQDSDEEVEMEEVVTQSGAYDNITRVNQKFEEGGTTPKQRESSHEYD</sequence>
<feature type="chain" id="PRO_5027014924" evidence="8">
    <location>
        <begin position="22"/>
        <end position="591"/>
    </location>
</feature>
<feature type="transmembrane region" description="Helical" evidence="7">
    <location>
        <begin position="331"/>
        <end position="354"/>
    </location>
</feature>
<evidence type="ECO:0000256" key="5">
    <source>
        <dbReference type="ARBA" id="ARBA00023136"/>
    </source>
</evidence>
<dbReference type="AlphaFoldDB" id="A0A6J8CB69"/>
<evidence type="ECO:0000256" key="8">
    <source>
        <dbReference type="SAM" id="SignalP"/>
    </source>
</evidence>
<dbReference type="PANTHER" id="PTHR21229:SF2">
    <property type="entry name" value="RE59932P"/>
    <property type="match status" value="1"/>
</dbReference>
<dbReference type="OrthoDB" id="29657at2759"/>
<reference evidence="10 11" key="1">
    <citation type="submission" date="2020-06" db="EMBL/GenBank/DDBJ databases">
        <authorList>
            <person name="Li R."/>
            <person name="Bekaert M."/>
        </authorList>
    </citation>
    <scope>NUCLEOTIDE SEQUENCE [LARGE SCALE GENOMIC DNA]</scope>
    <source>
        <strain evidence="11">wild</strain>
    </source>
</reference>
<feature type="transmembrane region" description="Helical" evidence="7">
    <location>
        <begin position="484"/>
        <end position="510"/>
    </location>
</feature>
<evidence type="ECO:0000313" key="10">
    <source>
        <dbReference type="EMBL" id="CAC5392294.1"/>
    </source>
</evidence>
<keyword evidence="11" id="KW-1185">Reference proteome</keyword>
<feature type="region of interest" description="Disordered" evidence="6">
    <location>
        <begin position="174"/>
        <end position="216"/>
    </location>
</feature>
<dbReference type="EMBL" id="CACVKT020004943">
    <property type="protein sequence ID" value="CAC5392294.1"/>
    <property type="molecule type" value="Genomic_DNA"/>
</dbReference>
<evidence type="ECO:0000256" key="1">
    <source>
        <dbReference type="ARBA" id="ARBA00004141"/>
    </source>
</evidence>
<evidence type="ECO:0000259" key="9">
    <source>
        <dbReference type="Pfam" id="PF06814"/>
    </source>
</evidence>
<feature type="transmembrane region" description="Helical" evidence="7">
    <location>
        <begin position="404"/>
        <end position="422"/>
    </location>
</feature>
<keyword evidence="5 7" id="KW-0472">Membrane</keyword>
<proteinExistence type="predicted"/>
<organism evidence="10 11">
    <name type="scientific">Mytilus coruscus</name>
    <name type="common">Sea mussel</name>
    <dbReference type="NCBI Taxonomy" id="42192"/>
    <lineage>
        <taxon>Eukaryota</taxon>
        <taxon>Metazoa</taxon>
        <taxon>Spiralia</taxon>
        <taxon>Lophotrochozoa</taxon>
        <taxon>Mollusca</taxon>
        <taxon>Bivalvia</taxon>
        <taxon>Autobranchia</taxon>
        <taxon>Pteriomorphia</taxon>
        <taxon>Mytilida</taxon>
        <taxon>Mytiloidea</taxon>
        <taxon>Mytilidae</taxon>
        <taxon>Mytilinae</taxon>
        <taxon>Mytilus</taxon>
    </lineage>
</organism>
<keyword evidence="4 7" id="KW-1133">Transmembrane helix</keyword>
<keyword evidence="3 8" id="KW-0732">Signal</keyword>
<accession>A0A6J8CB69</accession>
<feature type="transmembrane region" description="Helical" evidence="7">
    <location>
        <begin position="434"/>
        <end position="456"/>
    </location>
</feature>
<feature type="region of interest" description="Disordered" evidence="6">
    <location>
        <begin position="570"/>
        <end position="591"/>
    </location>
</feature>
<evidence type="ECO:0000256" key="6">
    <source>
        <dbReference type="SAM" id="MobiDB-lite"/>
    </source>
</evidence>
<dbReference type="InterPro" id="IPR053937">
    <property type="entry name" value="GOST_TM"/>
</dbReference>
<comment type="subcellular location">
    <subcellularLocation>
        <location evidence="1">Membrane</location>
        <topology evidence="1">Multi-pass membrane protein</topology>
    </subcellularLocation>
</comment>
<feature type="transmembrane region" description="Helical" evidence="7">
    <location>
        <begin position="366"/>
        <end position="392"/>
    </location>
</feature>
<dbReference type="Proteomes" id="UP000507470">
    <property type="component" value="Unassembled WGS sequence"/>
</dbReference>
<protein>
    <submittedName>
        <fullName evidence="10">GPR107</fullName>
    </submittedName>
</protein>
<keyword evidence="2 7" id="KW-0812">Transmembrane</keyword>
<evidence type="ECO:0000256" key="3">
    <source>
        <dbReference type="ARBA" id="ARBA00022729"/>
    </source>
</evidence>
<dbReference type="PANTHER" id="PTHR21229">
    <property type="entry name" value="LUNG SEVEN TRANSMEMBRANE RECEPTOR"/>
    <property type="match status" value="1"/>
</dbReference>
<evidence type="ECO:0000313" key="11">
    <source>
        <dbReference type="Proteomes" id="UP000507470"/>
    </source>
</evidence>
<dbReference type="GO" id="GO:0005794">
    <property type="term" value="C:Golgi apparatus"/>
    <property type="evidence" value="ECO:0007669"/>
    <property type="project" value="TreeGrafter"/>
</dbReference>
<feature type="compositionally biased region" description="Basic and acidic residues" evidence="6">
    <location>
        <begin position="204"/>
        <end position="216"/>
    </location>
</feature>
<dbReference type="GO" id="GO:0016020">
    <property type="term" value="C:membrane"/>
    <property type="evidence" value="ECO:0007669"/>
    <property type="project" value="UniProtKB-SubCell"/>
</dbReference>
<evidence type="ECO:0000256" key="7">
    <source>
        <dbReference type="SAM" id="Phobius"/>
    </source>
</evidence>